<name>A0A6J7XDF4_9CAUD</name>
<evidence type="ECO:0000313" key="1">
    <source>
        <dbReference type="EMBL" id="CAB5228912.1"/>
    </source>
</evidence>
<gene>
    <name evidence="1" type="ORF">UFOVP1545_49</name>
</gene>
<protein>
    <submittedName>
        <fullName evidence="1">Uncharacterized protein</fullName>
    </submittedName>
</protein>
<dbReference type="EMBL" id="LR798389">
    <property type="protein sequence ID" value="CAB5228912.1"/>
    <property type="molecule type" value="Genomic_DNA"/>
</dbReference>
<organism evidence="1">
    <name type="scientific">uncultured Caudovirales phage</name>
    <dbReference type="NCBI Taxonomy" id="2100421"/>
    <lineage>
        <taxon>Viruses</taxon>
        <taxon>Duplodnaviria</taxon>
        <taxon>Heunggongvirae</taxon>
        <taxon>Uroviricota</taxon>
        <taxon>Caudoviricetes</taxon>
        <taxon>Peduoviridae</taxon>
        <taxon>Maltschvirus</taxon>
        <taxon>Maltschvirus maltsch</taxon>
    </lineage>
</organism>
<reference evidence="1" key="1">
    <citation type="submission" date="2020-05" db="EMBL/GenBank/DDBJ databases">
        <authorList>
            <person name="Chiriac C."/>
            <person name="Salcher M."/>
            <person name="Ghai R."/>
            <person name="Kavagutti S V."/>
        </authorList>
    </citation>
    <scope>NUCLEOTIDE SEQUENCE</scope>
</reference>
<accession>A0A6J7XDF4</accession>
<proteinExistence type="predicted"/>
<sequence length="118" mass="13207">MKKEQLLDHWTALPESAPLKPRPIRYKHTGSTYGYDGVRIEGSPQFIDAVLGRLKDLLVHESATTRLGVAYAEVSARPGKDHNGGEYVCYVKIHERGDEAKAMNRAFGPVTYRRPRAA</sequence>